<dbReference type="GO" id="GO:0000702">
    <property type="term" value="F:oxidized base lesion DNA N-glycosylase activity"/>
    <property type="evidence" value="ECO:0007669"/>
    <property type="project" value="UniProtKB-ARBA"/>
</dbReference>
<evidence type="ECO:0000259" key="2">
    <source>
        <dbReference type="SMART" id="SM00478"/>
    </source>
</evidence>
<feature type="domain" description="HhH-GPD" evidence="2">
    <location>
        <begin position="96"/>
        <end position="249"/>
    </location>
</feature>
<gene>
    <name evidence="3" type="ORF">JMJ35_004755</name>
</gene>
<dbReference type="CDD" id="cd00056">
    <property type="entry name" value="ENDO3c"/>
    <property type="match status" value="1"/>
</dbReference>
<evidence type="ECO:0000313" key="4">
    <source>
        <dbReference type="Proteomes" id="UP001166286"/>
    </source>
</evidence>
<dbReference type="AlphaFoldDB" id="A0AA39R3M5"/>
<name>A0AA39R3M5_9LECA</name>
<dbReference type="Proteomes" id="UP001166286">
    <property type="component" value="Unassembled WGS sequence"/>
</dbReference>
<dbReference type="PANTHER" id="PTHR47203:SF1">
    <property type="entry name" value="HYPOTHETICAL BASE EXCISION DNA REPAIR PROTEIN (EUROFUNG)"/>
    <property type="match status" value="1"/>
</dbReference>
<dbReference type="PANTHER" id="PTHR47203">
    <property type="match status" value="1"/>
</dbReference>
<protein>
    <recommendedName>
        <fullName evidence="2">HhH-GPD domain-containing protein</fullName>
    </recommendedName>
</protein>
<dbReference type="SUPFAM" id="SSF48150">
    <property type="entry name" value="DNA-glycosylase"/>
    <property type="match status" value="1"/>
</dbReference>
<reference evidence="3" key="1">
    <citation type="submission" date="2023-03" db="EMBL/GenBank/DDBJ databases">
        <title>Complete genome of Cladonia borealis.</title>
        <authorList>
            <person name="Park H."/>
        </authorList>
    </citation>
    <scope>NUCLEOTIDE SEQUENCE</scope>
    <source>
        <strain evidence="3">ANT050790</strain>
    </source>
</reference>
<dbReference type="InterPro" id="IPR003265">
    <property type="entry name" value="HhH-GPD_domain"/>
</dbReference>
<dbReference type="InterPro" id="IPR011257">
    <property type="entry name" value="DNA_glycosylase"/>
</dbReference>
<feature type="region of interest" description="Disordered" evidence="1">
    <location>
        <begin position="1"/>
        <end position="44"/>
    </location>
</feature>
<dbReference type="GO" id="GO:0006285">
    <property type="term" value="P:base-excision repair, AP site formation"/>
    <property type="evidence" value="ECO:0007669"/>
    <property type="project" value="UniProtKB-ARBA"/>
</dbReference>
<feature type="region of interest" description="Disordered" evidence="1">
    <location>
        <begin position="253"/>
        <end position="282"/>
    </location>
</feature>
<dbReference type="InterPro" id="IPR023170">
    <property type="entry name" value="HhH_base_excis_C"/>
</dbReference>
<feature type="compositionally biased region" description="Basic and acidic residues" evidence="1">
    <location>
        <begin position="258"/>
        <end position="282"/>
    </location>
</feature>
<evidence type="ECO:0000256" key="1">
    <source>
        <dbReference type="SAM" id="MobiDB-lite"/>
    </source>
</evidence>
<dbReference type="Gene3D" id="1.10.1670.10">
    <property type="entry name" value="Helix-hairpin-Helix base-excision DNA repair enzymes (C-terminal)"/>
    <property type="match status" value="1"/>
</dbReference>
<accession>A0AA39R3M5</accession>
<feature type="compositionally biased region" description="Acidic residues" evidence="1">
    <location>
        <begin position="31"/>
        <end position="40"/>
    </location>
</feature>
<dbReference type="Gene3D" id="1.10.340.30">
    <property type="entry name" value="Hypothetical protein, domain 2"/>
    <property type="match status" value="1"/>
</dbReference>
<dbReference type="Pfam" id="PF00730">
    <property type="entry name" value="HhH-GPD"/>
    <property type="match status" value="1"/>
</dbReference>
<comment type="caution">
    <text evidence="3">The sequence shown here is derived from an EMBL/GenBank/DDBJ whole genome shotgun (WGS) entry which is preliminary data.</text>
</comment>
<evidence type="ECO:0000313" key="3">
    <source>
        <dbReference type="EMBL" id="KAK0512738.1"/>
    </source>
</evidence>
<dbReference type="EMBL" id="JAFEKC020000009">
    <property type="protein sequence ID" value="KAK0512738.1"/>
    <property type="molecule type" value="Genomic_DNA"/>
</dbReference>
<organism evidence="3 4">
    <name type="scientific">Cladonia borealis</name>
    <dbReference type="NCBI Taxonomy" id="184061"/>
    <lineage>
        <taxon>Eukaryota</taxon>
        <taxon>Fungi</taxon>
        <taxon>Dikarya</taxon>
        <taxon>Ascomycota</taxon>
        <taxon>Pezizomycotina</taxon>
        <taxon>Lecanoromycetes</taxon>
        <taxon>OSLEUM clade</taxon>
        <taxon>Lecanoromycetidae</taxon>
        <taxon>Lecanorales</taxon>
        <taxon>Lecanorineae</taxon>
        <taxon>Cladoniaceae</taxon>
        <taxon>Cladonia</taxon>
    </lineage>
</organism>
<dbReference type="SMART" id="SM00478">
    <property type="entry name" value="ENDO3c"/>
    <property type="match status" value="1"/>
</dbReference>
<keyword evidence="4" id="KW-1185">Reference proteome</keyword>
<proteinExistence type="predicted"/>
<sequence>MQRSSRLRANARTGSLGLARERRRVRQNDDGSNDERDETEGDSRLAEKKWLSWAPTATSSPFPSFPSPTPADCEETYHMLNHRHRATIEEEFKDPNTPETIPHMLDAIMGSVFAYEKIVAGGRQKLEDTIRCGGLHVRKSTFITSMLQQVHERHGNWDLDYLFDATDEQAMKELLNYKGMGPKCAFVVMSWCLKRNPFTVDTHVFRIAGLWGWIPEKTTREKTQAHLDATVPKKLKFDLHFLLIAHGRTCPACRGGSKSKESCEAREEVNARLRTREESSSG</sequence>